<dbReference type="GO" id="GO:0019031">
    <property type="term" value="C:viral envelope"/>
    <property type="evidence" value="ECO:0007669"/>
    <property type="project" value="UniProtKB-KW"/>
</dbReference>
<protein>
    <submittedName>
        <fullName evidence="1">Occlusion-derived virus envelope protein 43</fullName>
    </submittedName>
</protein>
<keyword evidence="2" id="KW-1185">Reference proteome</keyword>
<dbReference type="OrthoDB" id="5447at10239"/>
<reference evidence="1 2" key="1">
    <citation type="submission" date="2007-11" db="EMBL/GenBank/DDBJ databases">
        <title>Sequence and organization of Orgyia leucostigma nucleopolyhedrovirus genome.</title>
        <authorList>
            <person name="Eveleigh R.J.M."/>
            <person name="Lapointe R."/>
            <person name="Graham R.I."/>
            <person name="Lauzon H.A.M."/>
            <person name="Pavlik L."/>
            <person name="Arif B.M."/>
            <person name="Lucarotti C.J."/>
        </authorList>
    </citation>
    <scope>NUCLEOTIDE SEQUENCE [LARGE SCALE GENOMIC DNA]</scope>
    <source>
        <strain evidence="1">CFS-77</strain>
    </source>
</reference>
<accession>B0FDW1</accession>
<dbReference type="Proteomes" id="UP000203316">
    <property type="component" value="Segment"/>
</dbReference>
<dbReference type="EMBL" id="EU309041">
    <property type="protein sequence ID" value="ABY65819.1"/>
    <property type="molecule type" value="Genomic_DNA"/>
</dbReference>
<proteinExistence type="predicted"/>
<evidence type="ECO:0000313" key="2">
    <source>
        <dbReference type="Proteomes" id="UP000203316"/>
    </source>
</evidence>
<dbReference type="KEGG" id="vg:5850500"/>
<organism evidence="1 2">
    <name type="scientific">Orgyia leucostigma nucleopolyhedrovirus</name>
    <dbReference type="NCBI Taxonomy" id="490711"/>
    <lineage>
        <taxon>Viruses</taxon>
        <taxon>Viruses incertae sedis</taxon>
        <taxon>Naldaviricetes</taxon>
        <taxon>Lefavirales</taxon>
        <taxon>Baculoviridae</taxon>
        <taxon>Alphabaculovirus</taxon>
        <taxon>Alphabaculovirus orleucostigmae</taxon>
    </lineage>
</organism>
<dbReference type="GeneID" id="5850500"/>
<name>B0FDW1_9ABAC</name>
<evidence type="ECO:0000313" key="1">
    <source>
        <dbReference type="EMBL" id="ABY65819.1"/>
    </source>
</evidence>
<keyword evidence="1" id="KW-0946">Virion</keyword>
<dbReference type="Pfam" id="PF05054">
    <property type="entry name" value="AcMNPV_Ac109"/>
    <property type="match status" value="2"/>
</dbReference>
<gene>
    <name evidence="1" type="primary">odv-ec43</name>
</gene>
<sequence>MSCPNNIKVCISTRFFLFPYEYVTAQMDVGNAPVAELIVYVPTDEDVQYVDKTKLSTFRSVRVLRHENSERVETRLARKNPNATIVYWNPIVGINEVGAGETRVFTVLLTNDLFTCRAMIVDPNTPLCPIEFHNKINYKKMLPIEGEQPLFYLNKMLDDKINDFVVCFRLETPMMVKILNIKKILSIFEYRKVTARYAIYLPDQEVNSIFHKLNWERTRRLMKGDTNGQCAHVDRRGLQYLKLAMDMLGINNDSKVLVNFVNRFQPLIKPYQLVPDVIVKLNSLDRQKRVRLYCKNDTFAITSYGLVPLNMPDNNPYNTFDYSDIDNNKYLYEQVAVVAKESNVDNLKLTAAKYNYFF</sequence>
<dbReference type="RefSeq" id="YP_001651003.1">
    <property type="nucleotide sequence ID" value="NC_010276.1"/>
</dbReference>
<dbReference type="InterPro" id="IPR007748">
    <property type="entry name" value="AcMNPV_Orf109"/>
</dbReference>
<keyword evidence="1" id="KW-0261">Viral envelope protein</keyword>